<dbReference type="GO" id="GO:0005737">
    <property type="term" value="C:cytoplasm"/>
    <property type="evidence" value="ECO:0007669"/>
    <property type="project" value="TreeGrafter"/>
</dbReference>
<dbReference type="Gene3D" id="3.10.580.10">
    <property type="entry name" value="CBS-domain"/>
    <property type="match status" value="1"/>
</dbReference>
<evidence type="ECO:0000256" key="1">
    <source>
        <dbReference type="ARBA" id="ARBA00022737"/>
    </source>
</evidence>
<dbReference type="InterPro" id="IPR050511">
    <property type="entry name" value="AMPK_gamma/SDS23_families"/>
</dbReference>
<dbReference type="OrthoDB" id="681454at2759"/>
<gene>
    <name evidence="3" type="ORF">DCAR_008045</name>
    <name evidence="4" type="ORF">DCAR_0209091</name>
</gene>
<dbReference type="STRING" id="79200.A0A166F0W1"/>
<dbReference type="PANTHER" id="PTHR13780">
    <property type="entry name" value="AMP-ACTIVATED PROTEIN KINASE, GAMMA REGULATORY SUBUNIT"/>
    <property type="match status" value="1"/>
</dbReference>
<evidence type="ECO:0000313" key="4">
    <source>
        <dbReference type="EMBL" id="WOG89852.1"/>
    </source>
</evidence>
<name>A0A166F0W1_DAUCS</name>
<dbReference type="KEGG" id="dcr:108206476"/>
<dbReference type="OMA" id="QRSIGHG"/>
<dbReference type="AlphaFoldDB" id="A0A166F0W1"/>
<dbReference type="InterPro" id="IPR046342">
    <property type="entry name" value="CBS_dom_sf"/>
</dbReference>
<reference evidence="3" key="1">
    <citation type="journal article" date="2016" name="Nat. Genet.">
        <title>A high-quality carrot genome assembly provides new insights into carotenoid accumulation and asterid genome evolution.</title>
        <authorList>
            <person name="Iorizzo M."/>
            <person name="Ellison S."/>
            <person name="Senalik D."/>
            <person name="Zeng P."/>
            <person name="Satapoomin P."/>
            <person name="Huang J."/>
            <person name="Bowman M."/>
            <person name="Iovene M."/>
            <person name="Sanseverino W."/>
            <person name="Cavagnaro P."/>
            <person name="Yildiz M."/>
            <person name="Macko-Podgorni A."/>
            <person name="Moranska E."/>
            <person name="Grzebelus E."/>
            <person name="Grzebelus D."/>
            <person name="Ashrafi H."/>
            <person name="Zheng Z."/>
            <person name="Cheng S."/>
            <person name="Spooner D."/>
            <person name="Van Deynze A."/>
            <person name="Simon P."/>
        </authorList>
    </citation>
    <scope>NUCLEOTIDE SEQUENCE [LARGE SCALE GENOMIC DNA]</scope>
    <source>
        <tissue evidence="3">Leaf</tissue>
    </source>
</reference>
<dbReference type="SUPFAM" id="SSF54631">
    <property type="entry name" value="CBS-domain pair"/>
    <property type="match status" value="1"/>
</dbReference>
<organism evidence="3">
    <name type="scientific">Daucus carota subsp. sativus</name>
    <name type="common">Carrot</name>
    <dbReference type="NCBI Taxonomy" id="79200"/>
    <lineage>
        <taxon>Eukaryota</taxon>
        <taxon>Viridiplantae</taxon>
        <taxon>Streptophyta</taxon>
        <taxon>Embryophyta</taxon>
        <taxon>Tracheophyta</taxon>
        <taxon>Spermatophyta</taxon>
        <taxon>Magnoliopsida</taxon>
        <taxon>eudicotyledons</taxon>
        <taxon>Gunneridae</taxon>
        <taxon>Pentapetalae</taxon>
        <taxon>asterids</taxon>
        <taxon>campanulids</taxon>
        <taxon>Apiales</taxon>
        <taxon>Apiaceae</taxon>
        <taxon>Apioideae</taxon>
        <taxon>Scandiceae</taxon>
        <taxon>Daucinae</taxon>
        <taxon>Daucus</taxon>
        <taxon>Daucus sect. Daucus</taxon>
    </lineage>
</organism>
<evidence type="ECO:0000313" key="3">
    <source>
        <dbReference type="EMBL" id="KZN07208.1"/>
    </source>
</evidence>
<dbReference type="PANTHER" id="PTHR13780:SF39">
    <property type="entry name" value="CBS DOMAIN-CONTAINING PROTEIN CBSX5-LIKE"/>
    <property type="match status" value="1"/>
</dbReference>
<proteinExistence type="predicted"/>
<dbReference type="EMBL" id="LNRQ01000002">
    <property type="protein sequence ID" value="KZN07208.1"/>
    <property type="molecule type" value="Genomic_DNA"/>
</dbReference>
<dbReference type="Proteomes" id="UP000077755">
    <property type="component" value="Chromosome 2"/>
</dbReference>
<dbReference type="GO" id="GO:0005634">
    <property type="term" value="C:nucleus"/>
    <property type="evidence" value="ECO:0007669"/>
    <property type="project" value="TreeGrafter"/>
</dbReference>
<evidence type="ECO:0000256" key="2">
    <source>
        <dbReference type="ARBA" id="ARBA00023122"/>
    </source>
</evidence>
<keyword evidence="1" id="KW-0677">Repeat</keyword>
<dbReference type="Gramene" id="KZN07208">
    <property type="protein sequence ID" value="KZN07208"/>
    <property type="gene ID" value="DCAR_008045"/>
</dbReference>
<dbReference type="EMBL" id="CP093344">
    <property type="protein sequence ID" value="WOG89852.1"/>
    <property type="molecule type" value="Genomic_DNA"/>
</dbReference>
<keyword evidence="5" id="KW-1185">Reference proteome</keyword>
<keyword evidence="2" id="KW-0129">CBS domain</keyword>
<evidence type="ECO:0000313" key="5">
    <source>
        <dbReference type="Proteomes" id="UP000077755"/>
    </source>
</evidence>
<reference evidence="4" key="2">
    <citation type="submission" date="2022-03" db="EMBL/GenBank/DDBJ databases">
        <title>Draft title - Genomic analysis of global carrot germplasm unveils the trajectory of domestication and the origin of high carotenoid orange carrot.</title>
        <authorList>
            <person name="Iorizzo M."/>
            <person name="Ellison S."/>
            <person name="Senalik D."/>
            <person name="Macko-Podgorni A."/>
            <person name="Grzebelus D."/>
            <person name="Bostan H."/>
            <person name="Rolling W."/>
            <person name="Curaba J."/>
            <person name="Simon P."/>
        </authorList>
    </citation>
    <scope>NUCLEOTIDE SEQUENCE</scope>
    <source>
        <tissue evidence="4">Leaf</tissue>
    </source>
</reference>
<evidence type="ECO:0008006" key="6">
    <source>
        <dbReference type="Google" id="ProtNLM"/>
    </source>
</evidence>
<accession>A0A166F0W1</accession>
<sequence length="367" mass="40028">MAVSILAREVSDLCLGKPPLRLLPATSTVAESITELKRSGESYVSVWSCESAGGDYICVGKICMVDVICYLCKEENIVRPLAALRSPLSEILPKVSGIVRHLEANTSLLEAIDYILDGTQNLIVPVQNNSRKRVLRKPSSFCWLTQEDVVRFLLNCIGVFSPVQTFTIESLNMIDGDIMTVHYDSPASSILSLISQSHIEQSSIAVIDQENRLIGEISPLTLACCNEATAAAVMTLSAGDLMAYIDCGNPSEELIQLVKSELQTRELAGMLELLEEFSISSSSSSCSSDEELGSARYSGSNRSSIARRSEAIICYPWSSLMAVMIQALTHRVNCVWVVEEDFSLVGNVTLAGMLKVFRSIAASRLKQ</sequence>
<protein>
    <recommendedName>
        <fullName evidence="6">CBS domain-containing protein</fullName>
    </recommendedName>
</protein>